<sequence>MKWVQARAEETGLQTPGGTAVGSSRFFTSHSSADMFDLRLLDEAEVDEGPAVMMIQWLILPQMVSYRSAGVQFWKTEHLLEKGEALWSRNLIFCY</sequence>
<keyword evidence="3" id="KW-1185">Reference proteome</keyword>
<gene>
    <name evidence="2" type="ORF">Y1Q_0009755</name>
</gene>
<reference evidence="2 3" key="1">
    <citation type="journal article" date="2012" name="Genome Biol.">
        <title>Sequencing three crocodilian genomes to illuminate the evolution of archosaurs and amniotes.</title>
        <authorList>
            <person name="St John J.A."/>
            <person name="Braun E.L."/>
            <person name="Isberg S.R."/>
            <person name="Miles L.G."/>
            <person name="Chong A.Y."/>
            <person name="Gongora J."/>
            <person name="Dalzell P."/>
            <person name="Moran C."/>
            <person name="Bed'hom B."/>
            <person name="Abzhanov A."/>
            <person name="Burgess S.C."/>
            <person name="Cooksey A.M."/>
            <person name="Castoe T.A."/>
            <person name="Crawford N.G."/>
            <person name="Densmore L.D."/>
            <person name="Drew J.C."/>
            <person name="Edwards S.V."/>
            <person name="Faircloth B.C."/>
            <person name="Fujita M.K."/>
            <person name="Greenwold M.J."/>
            <person name="Hoffmann F.G."/>
            <person name="Howard J.M."/>
            <person name="Iguchi T."/>
            <person name="Janes D.E."/>
            <person name="Khan S.Y."/>
            <person name="Kohno S."/>
            <person name="de Koning A.J."/>
            <person name="Lance S.L."/>
            <person name="McCarthy F.M."/>
            <person name="McCormack J.E."/>
            <person name="Merchant M.E."/>
            <person name="Peterson D.G."/>
            <person name="Pollock D.D."/>
            <person name="Pourmand N."/>
            <person name="Raney B.J."/>
            <person name="Roessler K.A."/>
            <person name="Sanford J.R."/>
            <person name="Sawyer R.H."/>
            <person name="Schmidt C.J."/>
            <person name="Triplett E.W."/>
            <person name="Tuberville T.D."/>
            <person name="Venegas-Anaya M."/>
            <person name="Howard J.T."/>
            <person name="Jarvis E.D."/>
            <person name="Guillette L.J.Jr."/>
            <person name="Glenn T.C."/>
            <person name="Green R.E."/>
            <person name="Ray D.A."/>
        </authorList>
    </citation>
    <scope>NUCLEOTIDE SEQUENCE [LARGE SCALE GENOMIC DNA]</scope>
    <source>
        <strain evidence="2">KSC_2009_1</strain>
    </source>
</reference>
<feature type="region of interest" description="Disordered" evidence="1">
    <location>
        <begin position="1"/>
        <end position="20"/>
    </location>
</feature>
<protein>
    <submittedName>
        <fullName evidence="2">Uncharacterized protein</fullName>
    </submittedName>
</protein>
<dbReference type="AlphaFoldDB" id="A0A151MWH9"/>
<evidence type="ECO:0000256" key="1">
    <source>
        <dbReference type="SAM" id="MobiDB-lite"/>
    </source>
</evidence>
<organism evidence="2 3">
    <name type="scientific">Alligator mississippiensis</name>
    <name type="common">American alligator</name>
    <dbReference type="NCBI Taxonomy" id="8496"/>
    <lineage>
        <taxon>Eukaryota</taxon>
        <taxon>Metazoa</taxon>
        <taxon>Chordata</taxon>
        <taxon>Craniata</taxon>
        <taxon>Vertebrata</taxon>
        <taxon>Euteleostomi</taxon>
        <taxon>Archelosauria</taxon>
        <taxon>Archosauria</taxon>
        <taxon>Crocodylia</taxon>
        <taxon>Alligatoridae</taxon>
        <taxon>Alligatorinae</taxon>
        <taxon>Alligator</taxon>
    </lineage>
</organism>
<name>A0A151MWH9_ALLMI</name>
<evidence type="ECO:0000313" key="2">
    <source>
        <dbReference type="EMBL" id="KYO28913.1"/>
    </source>
</evidence>
<accession>A0A151MWH9</accession>
<comment type="caution">
    <text evidence="2">The sequence shown here is derived from an EMBL/GenBank/DDBJ whole genome shotgun (WGS) entry which is preliminary data.</text>
</comment>
<dbReference type="Proteomes" id="UP000050525">
    <property type="component" value="Unassembled WGS sequence"/>
</dbReference>
<dbReference type="EMBL" id="AKHW03004724">
    <property type="protein sequence ID" value="KYO28913.1"/>
    <property type="molecule type" value="Genomic_DNA"/>
</dbReference>
<evidence type="ECO:0000313" key="3">
    <source>
        <dbReference type="Proteomes" id="UP000050525"/>
    </source>
</evidence>
<proteinExistence type="predicted"/>